<keyword evidence="3 5" id="KW-1133">Transmembrane helix</keyword>
<keyword evidence="2 5" id="KW-0812">Transmembrane</keyword>
<feature type="transmembrane region" description="Helical" evidence="5">
    <location>
        <begin position="357"/>
        <end position="376"/>
    </location>
</feature>
<dbReference type="Gene3D" id="1.20.1740.10">
    <property type="entry name" value="Amino acid/polyamine transporter I"/>
    <property type="match status" value="1"/>
</dbReference>
<feature type="transmembrane region" description="Helical" evidence="5">
    <location>
        <begin position="332"/>
        <end position="351"/>
    </location>
</feature>
<feature type="transmembrane region" description="Helical" evidence="5">
    <location>
        <begin position="21"/>
        <end position="41"/>
    </location>
</feature>
<dbReference type="Proteomes" id="UP000823868">
    <property type="component" value="Unassembled WGS sequence"/>
</dbReference>
<feature type="domain" description="Amino acid permease/ SLC12A" evidence="6">
    <location>
        <begin position="29"/>
        <end position="409"/>
    </location>
</feature>
<evidence type="ECO:0000256" key="2">
    <source>
        <dbReference type="ARBA" id="ARBA00022692"/>
    </source>
</evidence>
<feature type="transmembrane region" description="Helical" evidence="5">
    <location>
        <begin position="233"/>
        <end position="259"/>
    </location>
</feature>
<feature type="transmembrane region" description="Helical" evidence="5">
    <location>
        <begin position="153"/>
        <end position="173"/>
    </location>
</feature>
<dbReference type="PANTHER" id="PTHR42770">
    <property type="entry name" value="AMINO ACID TRANSPORTER-RELATED"/>
    <property type="match status" value="1"/>
</dbReference>
<evidence type="ECO:0000256" key="4">
    <source>
        <dbReference type="ARBA" id="ARBA00023136"/>
    </source>
</evidence>
<dbReference type="InterPro" id="IPR050367">
    <property type="entry name" value="APC_superfamily"/>
</dbReference>
<evidence type="ECO:0000313" key="7">
    <source>
        <dbReference type="EMBL" id="HIY21651.1"/>
    </source>
</evidence>
<reference evidence="7" key="2">
    <citation type="submission" date="2021-04" db="EMBL/GenBank/DDBJ databases">
        <authorList>
            <person name="Gilroy R."/>
        </authorList>
    </citation>
    <scope>NUCLEOTIDE SEQUENCE</scope>
    <source>
        <strain evidence="7">ChiBcec16_6824</strain>
    </source>
</reference>
<accession>A0A9D1Y8Y6</accession>
<dbReference type="EMBL" id="DXDX01000130">
    <property type="protein sequence ID" value="HIY21651.1"/>
    <property type="molecule type" value="Genomic_DNA"/>
</dbReference>
<feature type="transmembrane region" description="Helical" evidence="5">
    <location>
        <begin position="88"/>
        <end position="108"/>
    </location>
</feature>
<feature type="transmembrane region" description="Helical" evidence="5">
    <location>
        <begin position="47"/>
        <end position="67"/>
    </location>
</feature>
<feature type="transmembrane region" description="Helical" evidence="5">
    <location>
        <begin position="193"/>
        <end position="212"/>
    </location>
</feature>
<feature type="transmembrane region" description="Helical" evidence="5">
    <location>
        <begin position="279"/>
        <end position="301"/>
    </location>
</feature>
<dbReference type="AlphaFoldDB" id="A0A9D1Y8Y6"/>
<dbReference type="Pfam" id="PF00324">
    <property type="entry name" value="AA_permease"/>
    <property type="match status" value="1"/>
</dbReference>
<feature type="transmembrane region" description="Helical" evidence="5">
    <location>
        <begin position="418"/>
        <end position="435"/>
    </location>
</feature>
<feature type="transmembrane region" description="Helical" evidence="5">
    <location>
        <begin position="128"/>
        <end position="146"/>
    </location>
</feature>
<proteinExistence type="predicted"/>
<dbReference type="PIRSF" id="PIRSF006060">
    <property type="entry name" value="AA_transporter"/>
    <property type="match status" value="1"/>
</dbReference>
<sequence length="461" mass="50093">MEPSTHNPVQSHTIRRVLGPIHVWALGVGIVLVGEFMGWNLTIKQGGSLAALLGLWVMSMMYVGQVMMVSEMATVMPEAGGQYTMAKYLLGPLAAFNVGLMLVFEYAMLEAGDVIVVGQLLNSLNPDIQILPFTILTLLVLAFINYRGAQATLTLNFVITAIAFTCVIVLLFSTNFYDPQATLLQLKELTNGLPYGPLGIMAAIGYSCWFFLGIEGTAMAADECRSSSRSVPLGAIVGLATLLIGGTITWFVCSGLIPAGELGPSVYPLYDAALATGKLFVAIALFVGSILACLASANGCINDASSAWAALSKDTLLPNVFAKEHPKYGSHYRAILFLLPISLSFAMTGLLDQVVTFSIFSALMVYLLTCLMFYRFRQMYPLGTVKRSFLAPLFPILPLLVAVIVLCGLFGLHLNYGINLISGAIFYLLASVWFLKRRAKFIDQDRFLEAGLKLWGKPKWM</sequence>
<reference evidence="7" key="1">
    <citation type="journal article" date="2021" name="PeerJ">
        <title>Extensive microbial diversity within the chicken gut microbiome revealed by metagenomics and culture.</title>
        <authorList>
            <person name="Gilroy R."/>
            <person name="Ravi A."/>
            <person name="Getino M."/>
            <person name="Pursley I."/>
            <person name="Horton D.L."/>
            <person name="Alikhan N.F."/>
            <person name="Baker D."/>
            <person name="Gharbi K."/>
            <person name="Hall N."/>
            <person name="Watson M."/>
            <person name="Adriaenssens E.M."/>
            <person name="Foster-Nyarko E."/>
            <person name="Jarju S."/>
            <person name="Secka A."/>
            <person name="Antonio M."/>
            <person name="Oren A."/>
            <person name="Chaudhuri R.R."/>
            <person name="La Ragione R."/>
            <person name="Hildebrand F."/>
            <person name="Pallen M.J."/>
        </authorList>
    </citation>
    <scope>NUCLEOTIDE SEQUENCE</scope>
    <source>
        <strain evidence="7">ChiBcec16_6824</strain>
    </source>
</reference>
<dbReference type="GO" id="GO:0055085">
    <property type="term" value="P:transmembrane transport"/>
    <property type="evidence" value="ECO:0007669"/>
    <property type="project" value="InterPro"/>
</dbReference>
<evidence type="ECO:0000259" key="6">
    <source>
        <dbReference type="Pfam" id="PF00324"/>
    </source>
</evidence>
<name>A0A9D1Y8Y6_9FIRM</name>
<dbReference type="GO" id="GO:0016020">
    <property type="term" value="C:membrane"/>
    <property type="evidence" value="ECO:0007669"/>
    <property type="project" value="UniProtKB-SubCell"/>
</dbReference>
<gene>
    <name evidence="7" type="ORF">H9841_07120</name>
</gene>
<keyword evidence="4 5" id="KW-0472">Membrane</keyword>
<evidence type="ECO:0000256" key="1">
    <source>
        <dbReference type="ARBA" id="ARBA00004141"/>
    </source>
</evidence>
<evidence type="ECO:0000256" key="5">
    <source>
        <dbReference type="SAM" id="Phobius"/>
    </source>
</evidence>
<comment type="subcellular location">
    <subcellularLocation>
        <location evidence="1">Membrane</location>
        <topology evidence="1">Multi-pass membrane protein</topology>
    </subcellularLocation>
</comment>
<feature type="transmembrane region" description="Helical" evidence="5">
    <location>
        <begin position="388"/>
        <end position="412"/>
    </location>
</feature>
<dbReference type="InterPro" id="IPR004841">
    <property type="entry name" value="AA-permease/SLC12A_dom"/>
</dbReference>
<evidence type="ECO:0000256" key="3">
    <source>
        <dbReference type="ARBA" id="ARBA00022989"/>
    </source>
</evidence>
<organism evidence="7 8">
    <name type="scientific">Candidatus Flavonifractor merdigallinarum</name>
    <dbReference type="NCBI Taxonomy" id="2838589"/>
    <lineage>
        <taxon>Bacteria</taxon>
        <taxon>Bacillati</taxon>
        <taxon>Bacillota</taxon>
        <taxon>Clostridia</taxon>
        <taxon>Eubacteriales</taxon>
        <taxon>Oscillospiraceae</taxon>
        <taxon>Flavonifractor</taxon>
    </lineage>
</organism>
<comment type="caution">
    <text evidence="7">The sequence shown here is derived from an EMBL/GenBank/DDBJ whole genome shotgun (WGS) entry which is preliminary data.</text>
</comment>
<evidence type="ECO:0000313" key="8">
    <source>
        <dbReference type="Proteomes" id="UP000823868"/>
    </source>
</evidence>
<protein>
    <submittedName>
        <fullName evidence="7">APC family permease</fullName>
    </submittedName>
</protein>
<dbReference type="PANTHER" id="PTHR42770:SF7">
    <property type="entry name" value="MEMBRANE PROTEIN"/>
    <property type="match status" value="1"/>
</dbReference>